<name>A0A444B2L6_9MICO</name>
<proteinExistence type="predicted"/>
<dbReference type="AlphaFoldDB" id="A0A444B2L6"/>
<dbReference type="InterPro" id="IPR022385">
    <property type="entry name" value="Rhs_assc_core"/>
</dbReference>
<dbReference type="NCBIfam" id="TIGR03696">
    <property type="entry name" value="Rhs_assc_core"/>
    <property type="match status" value="1"/>
</dbReference>
<evidence type="ECO:0000313" key="2">
    <source>
        <dbReference type="Proteomes" id="UP000288711"/>
    </source>
</evidence>
<sequence length="365" mass="38742">MLHARTVAATPVTFLNELWAPASVPSDSLDSCLVREVLKPDGATAYRHDYQAFGRQETPSKSATRVAPEIGYTGEYTDTFTGTIHLRARDYLGIGAFFAPDPITLGPPNPASNPYLYVNARPLTMVDPSGEIPRWLEDLGAGVGLGAAGLADVAWVPGDLLTGGDLFKGIRASDFLEPGAFTYSTVPTGTPTYEASRTETYAANATSFGISIFVPLDALNAPQHITNGQYAKVGPCLTDLLPGPPVKKEAGLTNPSPVAANTGSKALRPVGKYLESVDDVMTNPRLLVGKSPAQVESMIGRTPGWQVETLGKGSRQGQGWVLRQYNDAGNPTGPQIRWHPGGGHHGPDPYWRVVGPNGDLGGIIR</sequence>
<dbReference type="EMBL" id="PIPF01000010">
    <property type="protein sequence ID" value="RWU82626.1"/>
    <property type="molecule type" value="Genomic_DNA"/>
</dbReference>
<keyword evidence="2" id="KW-1185">Reference proteome</keyword>
<accession>A0A444B2L6</accession>
<gene>
    <name evidence="1" type="ORF">CWN80_10695</name>
</gene>
<dbReference type="PANTHER" id="PTHR32305:SF15">
    <property type="entry name" value="PROTEIN RHSA-RELATED"/>
    <property type="match status" value="1"/>
</dbReference>
<reference evidence="1 2" key="1">
    <citation type="journal article" date="2009" name="Int. J. Syst. Evol. Microbiol.">
        <title>Janibacter hoylei sp. nov., Bacillus isronensis sp. nov. and Bacillus aryabhattai sp. nov., isolated from cryotubes used for collecting air from the upper atmosphere.</title>
        <authorList>
            <person name="Shivaji S."/>
            <person name="Chaturvedi P."/>
            <person name="Begum Z."/>
            <person name="Pindi P.K."/>
            <person name="Manorama R."/>
            <person name="Padmanaban D.A."/>
            <person name="Shouche Y.S."/>
            <person name="Pawar S."/>
            <person name="Vaishampayan P."/>
            <person name="Dutt C.B."/>
            <person name="Datta G.N."/>
            <person name="Manchanda R.K."/>
            <person name="Rao U.R."/>
            <person name="Bhargava P.M."/>
            <person name="Narlikar J.V."/>
        </authorList>
    </citation>
    <scope>NUCLEOTIDE SEQUENCE [LARGE SCALE GENOMIC DNA]</scope>
    <source>
        <strain evidence="1 2">PVAS-1</strain>
    </source>
</reference>
<organism evidence="1 2">
    <name type="scientific">Janibacter hoylei PVAS-1</name>
    <dbReference type="NCBI Taxonomy" id="1210046"/>
    <lineage>
        <taxon>Bacteria</taxon>
        <taxon>Bacillati</taxon>
        <taxon>Actinomycetota</taxon>
        <taxon>Actinomycetes</taxon>
        <taxon>Micrococcales</taxon>
        <taxon>Intrasporangiaceae</taxon>
        <taxon>Janibacter</taxon>
    </lineage>
</organism>
<dbReference type="Proteomes" id="UP000288711">
    <property type="component" value="Unassembled WGS sequence"/>
</dbReference>
<dbReference type="PANTHER" id="PTHR32305">
    <property type="match status" value="1"/>
</dbReference>
<dbReference type="OrthoDB" id="5150353at2"/>
<protein>
    <submittedName>
        <fullName evidence="1">RHS repeat-associated core domain-containing protein</fullName>
    </submittedName>
</protein>
<comment type="caution">
    <text evidence="1">The sequence shown here is derived from an EMBL/GenBank/DDBJ whole genome shotgun (WGS) entry which is preliminary data.</text>
</comment>
<dbReference type="InterPro" id="IPR050708">
    <property type="entry name" value="T6SS_VgrG/RHS"/>
</dbReference>
<evidence type="ECO:0000313" key="1">
    <source>
        <dbReference type="EMBL" id="RWU82626.1"/>
    </source>
</evidence>
<dbReference type="Gene3D" id="2.180.10.10">
    <property type="entry name" value="RHS repeat-associated core"/>
    <property type="match status" value="1"/>
</dbReference>